<evidence type="ECO:0000256" key="5">
    <source>
        <dbReference type="ARBA" id="ARBA00023136"/>
    </source>
</evidence>
<gene>
    <name evidence="8" type="primary">TMEM200B</name>
</gene>
<organism evidence="8 9">
    <name type="scientific">Oncorhynchus tshawytscha</name>
    <name type="common">Chinook salmon</name>
    <name type="synonym">Salmo tshawytscha</name>
    <dbReference type="NCBI Taxonomy" id="74940"/>
    <lineage>
        <taxon>Eukaryota</taxon>
        <taxon>Metazoa</taxon>
        <taxon>Chordata</taxon>
        <taxon>Craniata</taxon>
        <taxon>Vertebrata</taxon>
        <taxon>Euteleostomi</taxon>
        <taxon>Actinopterygii</taxon>
        <taxon>Neopterygii</taxon>
        <taxon>Teleostei</taxon>
        <taxon>Protacanthopterygii</taxon>
        <taxon>Salmoniformes</taxon>
        <taxon>Salmonidae</taxon>
        <taxon>Salmoninae</taxon>
        <taxon>Oncorhynchus</taxon>
    </lineage>
</organism>
<proteinExistence type="inferred from homology"/>
<dbReference type="Proteomes" id="UP000694402">
    <property type="component" value="Unassembled WGS sequence"/>
</dbReference>
<dbReference type="AlphaFoldDB" id="A0AAZ3NSD3"/>
<evidence type="ECO:0000256" key="7">
    <source>
        <dbReference type="SAM" id="Phobius"/>
    </source>
</evidence>
<protein>
    <recommendedName>
        <fullName evidence="10">Transmembrane protein 200B</fullName>
    </recommendedName>
</protein>
<reference evidence="9" key="1">
    <citation type="journal article" date="2018" name="PLoS ONE">
        <title>Chinook salmon (Oncorhynchus tshawytscha) genome and transcriptome.</title>
        <authorList>
            <person name="Christensen K.A."/>
            <person name="Leong J.S."/>
            <person name="Sakhrani D."/>
            <person name="Biagi C.A."/>
            <person name="Minkley D.R."/>
            <person name="Withler R.E."/>
            <person name="Rondeau E.B."/>
            <person name="Koop B.F."/>
            <person name="Devlin R.H."/>
        </authorList>
    </citation>
    <scope>NUCLEOTIDE SEQUENCE [LARGE SCALE GENOMIC DNA]</scope>
</reference>
<reference evidence="8" key="3">
    <citation type="submission" date="2025-09" db="UniProtKB">
        <authorList>
            <consortium name="Ensembl"/>
        </authorList>
    </citation>
    <scope>IDENTIFICATION</scope>
</reference>
<feature type="compositionally biased region" description="Pro residues" evidence="6">
    <location>
        <begin position="167"/>
        <end position="177"/>
    </location>
</feature>
<dbReference type="InterPro" id="IPR018787">
    <property type="entry name" value="DUF2371_TMEM200"/>
</dbReference>
<feature type="region of interest" description="Disordered" evidence="6">
    <location>
        <begin position="266"/>
        <end position="312"/>
    </location>
</feature>
<sequence>MTAEGSTGAVNAVCTQDSSHSPKTACLQTTWPCPQKDELEVRLRLRSPPGAWLLAGVVVVMVGMFVAVAGYASSTPNPVGGRGSSHSERMKLLGPVVMGIGLFIFICAGTLLYENRDRENRERENPEEQGKHKQKKTREWRRENRDYEDVEQGNQREPSDRHSPLPEECPPPLPPRVPRQEGSELNVLSVGALSSLLPGEGQGREERVREVGGKGGSTLLTRVLHHQDPPSSCPSPAPSSVYSDSCNSSCRCSGVCWASLSTPLGRAGPGGDRATTSGTPGTHSNNTWDPQQQHLGLIATTPGTHSNNTWDS</sequence>
<dbReference type="PANTHER" id="PTHR31815">
    <property type="entry name" value="AGAP005329-PA"/>
    <property type="match status" value="1"/>
</dbReference>
<feature type="region of interest" description="Disordered" evidence="6">
    <location>
        <begin position="118"/>
        <end position="180"/>
    </location>
</feature>
<evidence type="ECO:0000256" key="3">
    <source>
        <dbReference type="ARBA" id="ARBA00022692"/>
    </source>
</evidence>
<accession>A0AAZ3NSD3</accession>
<feature type="transmembrane region" description="Helical" evidence="7">
    <location>
        <begin position="92"/>
        <end position="113"/>
    </location>
</feature>
<evidence type="ECO:0008006" key="10">
    <source>
        <dbReference type="Google" id="ProtNLM"/>
    </source>
</evidence>
<evidence type="ECO:0000256" key="4">
    <source>
        <dbReference type="ARBA" id="ARBA00022989"/>
    </source>
</evidence>
<dbReference type="Pfam" id="PF10177">
    <property type="entry name" value="DUF2371"/>
    <property type="match status" value="1"/>
</dbReference>
<dbReference type="GeneTree" id="ENSGT00530000063698"/>
<feature type="compositionally biased region" description="Basic and acidic residues" evidence="6">
    <location>
        <begin position="118"/>
        <end position="131"/>
    </location>
</feature>
<feature type="compositionally biased region" description="Polar residues" evidence="6">
    <location>
        <begin position="274"/>
        <end position="294"/>
    </location>
</feature>
<evidence type="ECO:0000256" key="1">
    <source>
        <dbReference type="ARBA" id="ARBA00004141"/>
    </source>
</evidence>
<keyword evidence="9" id="KW-1185">Reference proteome</keyword>
<feature type="transmembrane region" description="Helical" evidence="7">
    <location>
        <begin position="51"/>
        <end position="72"/>
    </location>
</feature>
<dbReference type="Ensembl" id="ENSOTST00005132956.1">
    <property type="protein sequence ID" value="ENSOTSP00005107330.1"/>
    <property type="gene ID" value="ENSOTSG00005014719.2"/>
</dbReference>
<keyword evidence="3 7" id="KW-0812">Transmembrane</keyword>
<dbReference type="PANTHER" id="PTHR31815:SF3">
    <property type="entry name" value="TRANSMEMBRANE PROTEIN 200B"/>
    <property type="match status" value="1"/>
</dbReference>
<comment type="similarity">
    <text evidence="2">Belongs to the TMEM200 family.</text>
</comment>
<reference evidence="8" key="2">
    <citation type="submission" date="2025-08" db="UniProtKB">
        <authorList>
            <consortium name="Ensembl"/>
        </authorList>
    </citation>
    <scope>IDENTIFICATION</scope>
</reference>
<evidence type="ECO:0000313" key="8">
    <source>
        <dbReference type="Ensembl" id="ENSOTSP00005107330.1"/>
    </source>
</evidence>
<evidence type="ECO:0000313" key="9">
    <source>
        <dbReference type="Proteomes" id="UP000694402"/>
    </source>
</evidence>
<comment type="subcellular location">
    <subcellularLocation>
        <location evidence="1">Membrane</location>
        <topology evidence="1">Multi-pass membrane protein</topology>
    </subcellularLocation>
</comment>
<evidence type="ECO:0000256" key="6">
    <source>
        <dbReference type="SAM" id="MobiDB-lite"/>
    </source>
</evidence>
<name>A0AAZ3NSD3_ONCTS</name>
<dbReference type="GO" id="GO:0016020">
    <property type="term" value="C:membrane"/>
    <property type="evidence" value="ECO:0007669"/>
    <property type="project" value="UniProtKB-SubCell"/>
</dbReference>
<keyword evidence="4 7" id="KW-1133">Transmembrane helix</keyword>
<keyword evidence="5 7" id="KW-0472">Membrane</keyword>
<evidence type="ECO:0000256" key="2">
    <source>
        <dbReference type="ARBA" id="ARBA00005308"/>
    </source>
</evidence>
<feature type="compositionally biased region" description="Polar residues" evidence="6">
    <location>
        <begin position="301"/>
        <end position="312"/>
    </location>
</feature>